<dbReference type="OrthoDB" id="269227at2759"/>
<dbReference type="GO" id="GO:0050660">
    <property type="term" value="F:flavin adenine dinucleotide binding"/>
    <property type="evidence" value="ECO:0007669"/>
    <property type="project" value="InterPro"/>
</dbReference>
<dbReference type="InterPro" id="IPR036188">
    <property type="entry name" value="FAD/NAD-bd_sf"/>
</dbReference>
<dbReference type="InterPro" id="IPR007867">
    <property type="entry name" value="GMC_OxRtase_C"/>
</dbReference>
<evidence type="ECO:0000259" key="6">
    <source>
        <dbReference type="PROSITE" id="PS00624"/>
    </source>
</evidence>
<proteinExistence type="inferred from homology"/>
<evidence type="ECO:0000313" key="8">
    <source>
        <dbReference type="Proteomes" id="UP000007115"/>
    </source>
</evidence>
<dbReference type="EMBL" id="ABDF02000030">
    <property type="protein sequence ID" value="EHK22083.1"/>
    <property type="molecule type" value="Genomic_DNA"/>
</dbReference>
<comment type="similarity">
    <text evidence="1 4">Belongs to the GMC oxidoreductase family.</text>
</comment>
<dbReference type="OMA" id="KRWTTFM"/>
<accession>G9MTZ9</accession>
<name>G9MTZ9_HYPVG</name>
<dbReference type="AlphaFoldDB" id="G9MTZ9"/>
<feature type="active site" description="Proton acceptor" evidence="2">
    <location>
        <position position="551"/>
    </location>
</feature>
<protein>
    <recommendedName>
        <fullName evidence="5 6">Glucose-methanol-choline oxidoreductase N-terminal domain-containing protein</fullName>
    </recommendedName>
</protein>
<dbReference type="Pfam" id="PF00732">
    <property type="entry name" value="GMC_oxred_N"/>
    <property type="match status" value="1"/>
</dbReference>
<dbReference type="PROSITE" id="PS00624">
    <property type="entry name" value="GMC_OXRED_2"/>
    <property type="match status" value="1"/>
</dbReference>
<dbReference type="VEuPathDB" id="FungiDB:TRIVIDRAFT_151210"/>
<evidence type="ECO:0000256" key="4">
    <source>
        <dbReference type="RuleBase" id="RU003968"/>
    </source>
</evidence>
<keyword evidence="3 4" id="KW-0274">FAD</keyword>
<feature type="binding site" evidence="3">
    <location>
        <begin position="506"/>
        <end position="507"/>
    </location>
    <ligand>
        <name>FAD</name>
        <dbReference type="ChEBI" id="CHEBI:57692"/>
    </ligand>
</feature>
<dbReference type="Pfam" id="PF05199">
    <property type="entry name" value="GMC_oxred_C"/>
    <property type="match status" value="1"/>
</dbReference>
<dbReference type="SUPFAM" id="SSF51905">
    <property type="entry name" value="FAD/NAD(P)-binding domain"/>
    <property type="match status" value="1"/>
</dbReference>
<dbReference type="Gene3D" id="3.50.50.60">
    <property type="entry name" value="FAD/NAD(P)-binding domain"/>
    <property type="match status" value="1"/>
</dbReference>
<evidence type="ECO:0000256" key="1">
    <source>
        <dbReference type="ARBA" id="ARBA00010790"/>
    </source>
</evidence>
<keyword evidence="8" id="KW-1185">Reference proteome</keyword>
<dbReference type="STRING" id="413071.G9MTZ9"/>
<dbReference type="SUPFAM" id="SSF54373">
    <property type="entry name" value="FAD-linked reductases, C-terminal domain"/>
    <property type="match status" value="1"/>
</dbReference>
<feature type="active site" description="Proton donor" evidence="2">
    <location>
        <position position="507"/>
    </location>
</feature>
<evidence type="ECO:0000259" key="5">
    <source>
        <dbReference type="PROSITE" id="PS00623"/>
    </source>
</evidence>
<dbReference type="Proteomes" id="UP000007115">
    <property type="component" value="Unassembled WGS sequence"/>
</dbReference>
<dbReference type="PROSITE" id="PS00623">
    <property type="entry name" value="GMC_OXRED_1"/>
    <property type="match status" value="1"/>
</dbReference>
<dbReference type="PANTHER" id="PTHR11552:SF134">
    <property type="entry name" value="GLUCOSE-METHANOL-CHOLINE OXIDOREDUCTASE N-TERMINAL DOMAIN-CONTAINING PROTEIN"/>
    <property type="match status" value="1"/>
</dbReference>
<gene>
    <name evidence="7" type="ORF">TRIVIDRAFT_151210</name>
</gene>
<dbReference type="HOGENOM" id="CLU_002865_6_3_1"/>
<keyword evidence="4" id="KW-0285">Flavoprotein</keyword>
<evidence type="ECO:0000313" key="7">
    <source>
        <dbReference type="EMBL" id="EHK22083.1"/>
    </source>
</evidence>
<dbReference type="PANTHER" id="PTHR11552">
    <property type="entry name" value="GLUCOSE-METHANOL-CHOLINE GMC OXIDOREDUCTASE"/>
    <property type="match status" value="1"/>
</dbReference>
<comment type="cofactor">
    <cofactor evidence="3">
        <name>FAD</name>
        <dbReference type="ChEBI" id="CHEBI:57692"/>
    </cofactor>
</comment>
<dbReference type="GO" id="GO:0016614">
    <property type="term" value="F:oxidoreductase activity, acting on CH-OH group of donors"/>
    <property type="evidence" value="ECO:0007669"/>
    <property type="project" value="InterPro"/>
</dbReference>
<organism evidence="7 8">
    <name type="scientific">Hypocrea virens (strain Gv29-8 / FGSC 10586)</name>
    <name type="common">Gliocladium virens</name>
    <name type="synonym">Trichoderma virens</name>
    <dbReference type="NCBI Taxonomy" id="413071"/>
    <lineage>
        <taxon>Eukaryota</taxon>
        <taxon>Fungi</taxon>
        <taxon>Dikarya</taxon>
        <taxon>Ascomycota</taxon>
        <taxon>Pezizomycotina</taxon>
        <taxon>Sordariomycetes</taxon>
        <taxon>Hypocreomycetidae</taxon>
        <taxon>Hypocreales</taxon>
        <taxon>Hypocreaceae</taxon>
        <taxon>Trichoderma</taxon>
    </lineage>
</organism>
<feature type="domain" description="Glucose-methanol-choline oxidoreductase N-terminal" evidence="5">
    <location>
        <begin position="87"/>
        <end position="110"/>
    </location>
</feature>
<dbReference type="InParanoid" id="G9MTZ9"/>
<dbReference type="GeneID" id="25788116"/>
<evidence type="ECO:0000256" key="3">
    <source>
        <dbReference type="PIRSR" id="PIRSR000137-2"/>
    </source>
</evidence>
<evidence type="ECO:0000256" key="2">
    <source>
        <dbReference type="PIRSR" id="PIRSR000137-1"/>
    </source>
</evidence>
<comment type="caution">
    <text evidence="7">The sequence shown here is derived from an EMBL/GenBank/DDBJ whole genome shotgun (WGS) entry which is preliminary data.</text>
</comment>
<dbReference type="InterPro" id="IPR000172">
    <property type="entry name" value="GMC_OxRdtase_N"/>
</dbReference>
<feature type="domain" description="Glucose-methanol-choline oxidoreductase N-terminal" evidence="6">
    <location>
        <begin position="269"/>
        <end position="283"/>
    </location>
</feature>
<dbReference type="Gene3D" id="3.30.560.10">
    <property type="entry name" value="Glucose Oxidase, domain 3"/>
    <property type="match status" value="1"/>
</dbReference>
<dbReference type="InterPro" id="IPR012132">
    <property type="entry name" value="GMC_OxRdtase"/>
</dbReference>
<dbReference type="RefSeq" id="XP_013956276.1">
    <property type="nucleotide sequence ID" value="XM_014100801.1"/>
</dbReference>
<reference evidence="7 8" key="1">
    <citation type="journal article" date="2011" name="Genome Biol.">
        <title>Comparative genome sequence analysis underscores mycoparasitism as the ancestral life style of Trichoderma.</title>
        <authorList>
            <person name="Kubicek C.P."/>
            <person name="Herrera-Estrella A."/>
            <person name="Seidl-Seiboth V."/>
            <person name="Martinez D.A."/>
            <person name="Druzhinina I.S."/>
            <person name="Thon M."/>
            <person name="Zeilinger S."/>
            <person name="Casas-Flores S."/>
            <person name="Horwitz B.A."/>
            <person name="Mukherjee P.K."/>
            <person name="Mukherjee M."/>
            <person name="Kredics L."/>
            <person name="Alcaraz L.D."/>
            <person name="Aerts A."/>
            <person name="Antal Z."/>
            <person name="Atanasova L."/>
            <person name="Cervantes-Badillo M.G."/>
            <person name="Challacombe J."/>
            <person name="Chertkov O."/>
            <person name="McCluskey K."/>
            <person name="Coulpier F."/>
            <person name="Deshpande N."/>
            <person name="von Doehren H."/>
            <person name="Ebbole D.J."/>
            <person name="Esquivel-Naranjo E.U."/>
            <person name="Fekete E."/>
            <person name="Flipphi M."/>
            <person name="Glaser F."/>
            <person name="Gomez-Rodriguez E.Y."/>
            <person name="Gruber S."/>
            <person name="Han C."/>
            <person name="Henrissat B."/>
            <person name="Hermosa R."/>
            <person name="Hernandez-Onate M."/>
            <person name="Karaffa L."/>
            <person name="Kosti I."/>
            <person name="Le Crom S."/>
            <person name="Lindquist E."/>
            <person name="Lucas S."/>
            <person name="Luebeck M."/>
            <person name="Luebeck P.S."/>
            <person name="Margeot A."/>
            <person name="Metz B."/>
            <person name="Misra M."/>
            <person name="Nevalainen H."/>
            <person name="Omann M."/>
            <person name="Packer N."/>
            <person name="Perrone G."/>
            <person name="Uresti-Rivera E.E."/>
            <person name="Salamov A."/>
            <person name="Schmoll M."/>
            <person name="Seiboth B."/>
            <person name="Shapiro H."/>
            <person name="Sukno S."/>
            <person name="Tamayo-Ramos J.A."/>
            <person name="Tisch D."/>
            <person name="Wiest A."/>
            <person name="Wilkinson H.H."/>
            <person name="Zhang M."/>
            <person name="Coutinho P.M."/>
            <person name="Kenerley C.M."/>
            <person name="Monte E."/>
            <person name="Baker S.E."/>
            <person name="Grigoriev I.V."/>
        </authorList>
    </citation>
    <scope>NUCLEOTIDE SEQUENCE [LARGE SCALE GENOMIC DNA]</scope>
    <source>
        <strain evidence="8">Gv29-8 / FGSC 10586</strain>
    </source>
</reference>
<sequence>MKTDSEAKYDFIIVGAGPAGCSLASHLAASPAKPSVLLLEAGGDNSDINARVGVNRFIQIANPELTYPYESVPQYHLGGRALKLERGRGLGGSSCINFTLWDVGARDDWEKIAQLTGDNMWNWQNVQKRFRELEDFHGKVPEDVPPNMEKYVCPKSQNHGSGGLLRTAMSSSWESFTIPVLETWESNGYTINKDASSGDRLGMSIGSTTCFRGTRSTASDLLLGAPPNLQVVTNAIAHRVLFEDSRAVGVVLVDEKVYRANHEVILSAGTLDTPKILMHSGIGSDSQLSSFGIPLVHQNPHVGRNYMDHYFSTLRFRQSDGLDSVMPYFRSPVLQAKAMKQWQLYRDGECTTTASSALYGFFKSDAVMKSREYADLPTVEQARLRLPTIPTYEIAFSSIGPECYTAPDTTPPIINVLVVIHNSQGLGHVELKSKDPTAPLEFHPACLTHPYDQRVAIEATREVLKVIKTGNFLQEGASNASQWDTPATDDEEDILKWWRERCGTTWHMSGTCKMAQTEDEGGVVDSDFRVFGVNGLRVVDMSIMPIMLSAHTQAAAYQVGMIAAEKLIKEYDLLVQESEVNYNSQG</sequence>
<dbReference type="eggNOG" id="KOG1238">
    <property type="taxonomic scope" value="Eukaryota"/>
</dbReference>
<dbReference type="PIRSF" id="PIRSF000137">
    <property type="entry name" value="Alcohol_oxidase"/>
    <property type="match status" value="1"/>
</dbReference>